<dbReference type="InterPro" id="IPR018119">
    <property type="entry name" value="Strictosidine_synth_cons-reg"/>
</dbReference>
<dbReference type="SUPFAM" id="SSF63829">
    <property type="entry name" value="Calcium-dependent phosphotriesterase"/>
    <property type="match status" value="1"/>
</dbReference>
<dbReference type="PANTHER" id="PTHR10426:SF88">
    <property type="entry name" value="ADIPOCYTE PLASMA MEMBRANE-ASSOCIATED PROTEIN HEMOMUCIN-RELATED"/>
    <property type="match status" value="1"/>
</dbReference>
<proteinExistence type="inferred from homology"/>
<evidence type="ECO:0000256" key="1">
    <source>
        <dbReference type="ARBA" id="ARBA00004116"/>
    </source>
</evidence>
<keyword evidence="3" id="KW-0597">Phosphoprotein</keyword>
<dbReference type="Gene3D" id="2.120.10.30">
    <property type="entry name" value="TolB, C-terminal domain"/>
    <property type="match status" value="1"/>
</dbReference>
<keyword evidence="6" id="KW-0732">Signal</keyword>
<name>A0AA38F431_TAXCH</name>
<keyword evidence="5" id="KW-0325">Glycoprotein</keyword>
<sequence length="342" mass="38003">MGEGHVKNASLLAVLCLASAASWNYLLRTSEIDPAPINLVPSPPMNDGIYAPNGRLEKAEKIGLGLVHGPEDIALDREKKSFFTGCEDGWIKRVWIDGSGGEGRVENWTFVGGRPLGVVVGPNQEVIVCELFKGLLNVTKDNVEVLCNEADGLKFKMVDGVDVTKEGVIYFTEATYKHSPAKFELAIFEYRPHGRLIKYDPTTKTATVLLKDLYFSNGVALSAQEDFLVFCETVVFRCRKYWLKGEKSGKVETFIENLPGVPDNIIIDEEGSFWIGLLGRKTLIWEMIIKYPTLRHVLVRMWSIINPHVLFKRGAILNVNGNGEAIAFFDSNRPLISGGVKV</sequence>
<protein>
    <recommendedName>
        <fullName evidence="7">Strictosidine synthase conserved region domain-containing protein</fullName>
    </recommendedName>
</protein>
<evidence type="ECO:0000256" key="4">
    <source>
        <dbReference type="ARBA" id="ARBA00022554"/>
    </source>
</evidence>
<dbReference type="Pfam" id="PF20067">
    <property type="entry name" value="SSL_N"/>
    <property type="match status" value="1"/>
</dbReference>
<dbReference type="GO" id="GO:0016787">
    <property type="term" value="F:hydrolase activity"/>
    <property type="evidence" value="ECO:0007669"/>
    <property type="project" value="TreeGrafter"/>
</dbReference>
<feature type="chain" id="PRO_5041380474" description="Strictosidine synthase conserved region domain-containing protein" evidence="6">
    <location>
        <begin position="21"/>
        <end position="342"/>
    </location>
</feature>
<evidence type="ECO:0000256" key="5">
    <source>
        <dbReference type="ARBA" id="ARBA00023180"/>
    </source>
</evidence>
<dbReference type="GO" id="GO:0005773">
    <property type="term" value="C:vacuole"/>
    <property type="evidence" value="ECO:0007669"/>
    <property type="project" value="UniProtKB-SubCell"/>
</dbReference>
<dbReference type="EMBL" id="JAHRHJ020003813">
    <property type="protein sequence ID" value="KAH9288938.1"/>
    <property type="molecule type" value="Genomic_DNA"/>
</dbReference>
<dbReference type="PANTHER" id="PTHR10426">
    <property type="entry name" value="STRICTOSIDINE SYNTHASE-RELATED"/>
    <property type="match status" value="1"/>
</dbReference>
<comment type="subcellular location">
    <subcellularLocation>
        <location evidence="1">Vacuole</location>
    </subcellularLocation>
</comment>
<dbReference type="OMA" id="ERVENWT"/>
<evidence type="ECO:0000256" key="2">
    <source>
        <dbReference type="ARBA" id="ARBA00009191"/>
    </source>
</evidence>
<dbReference type="Pfam" id="PF03088">
    <property type="entry name" value="Str_synth"/>
    <property type="match status" value="1"/>
</dbReference>
<dbReference type="GO" id="GO:0012505">
    <property type="term" value="C:endomembrane system"/>
    <property type="evidence" value="ECO:0007669"/>
    <property type="project" value="TreeGrafter"/>
</dbReference>
<reference evidence="8 9" key="1">
    <citation type="journal article" date="2021" name="Nat. Plants">
        <title>The Taxus genome provides insights into paclitaxel biosynthesis.</title>
        <authorList>
            <person name="Xiong X."/>
            <person name="Gou J."/>
            <person name="Liao Q."/>
            <person name="Li Y."/>
            <person name="Zhou Q."/>
            <person name="Bi G."/>
            <person name="Li C."/>
            <person name="Du R."/>
            <person name="Wang X."/>
            <person name="Sun T."/>
            <person name="Guo L."/>
            <person name="Liang H."/>
            <person name="Lu P."/>
            <person name="Wu Y."/>
            <person name="Zhang Z."/>
            <person name="Ro D.K."/>
            <person name="Shang Y."/>
            <person name="Huang S."/>
            <person name="Yan J."/>
        </authorList>
    </citation>
    <scope>NUCLEOTIDE SEQUENCE [LARGE SCALE GENOMIC DNA]</scope>
    <source>
        <strain evidence="8">Ta-2019</strain>
    </source>
</reference>
<feature type="signal peptide" evidence="6">
    <location>
        <begin position="1"/>
        <end position="20"/>
    </location>
</feature>
<keyword evidence="9" id="KW-1185">Reference proteome</keyword>
<evidence type="ECO:0000256" key="3">
    <source>
        <dbReference type="ARBA" id="ARBA00022553"/>
    </source>
</evidence>
<evidence type="ECO:0000256" key="6">
    <source>
        <dbReference type="SAM" id="SignalP"/>
    </source>
</evidence>
<dbReference type="InterPro" id="IPR011042">
    <property type="entry name" value="6-blade_b-propeller_TolB-like"/>
</dbReference>
<comment type="similarity">
    <text evidence="2">Belongs to the strictosidine synthase family.</text>
</comment>
<dbReference type="Proteomes" id="UP000824469">
    <property type="component" value="Unassembled WGS sequence"/>
</dbReference>
<comment type="caution">
    <text evidence="8">The sequence shown here is derived from an EMBL/GenBank/DDBJ whole genome shotgun (WGS) entry which is preliminary data.</text>
</comment>
<evidence type="ECO:0000313" key="8">
    <source>
        <dbReference type="EMBL" id="KAH9288938.1"/>
    </source>
</evidence>
<organism evidence="8 9">
    <name type="scientific">Taxus chinensis</name>
    <name type="common">Chinese yew</name>
    <name type="synonym">Taxus wallichiana var. chinensis</name>
    <dbReference type="NCBI Taxonomy" id="29808"/>
    <lineage>
        <taxon>Eukaryota</taxon>
        <taxon>Viridiplantae</taxon>
        <taxon>Streptophyta</taxon>
        <taxon>Embryophyta</taxon>
        <taxon>Tracheophyta</taxon>
        <taxon>Spermatophyta</taxon>
        <taxon>Pinopsida</taxon>
        <taxon>Pinidae</taxon>
        <taxon>Conifers II</taxon>
        <taxon>Cupressales</taxon>
        <taxon>Taxaceae</taxon>
        <taxon>Taxus</taxon>
    </lineage>
</organism>
<feature type="non-terminal residue" evidence="8">
    <location>
        <position position="342"/>
    </location>
</feature>
<gene>
    <name evidence="8" type="ORF">KI387_033055</name>
</gene>
<accession>A0AA38F431</accession>
<feature type="domain" description="Strictosidine synthase conserved region" evidence="7">
    <location>
        <begin position="159"/>
        <end position="246"/>
    </location>
</feature>
<evidence type="ECO:0000313" key="9">
    <source>
        <dbReference type="Proteomes" id="UP000824469"/>
    </source>
</evidence>
<dbReference type="AlphaFoldDB" id="A0AA38F431"/>
<keyword evidence="4" id="KW-0926">Vacuole</keyword>
<evidence type="ECO:0000259" key="7">
    <source>
        <dbReference type="Pfam" id="PF03088"/>
    </source>
</evidence>